<organism evidence="1 2">
    <name type="scientific">Zancudomyces culisetae</name>
    <name type="common">Gut fungus</name>
    <name type="synonym">Smittium culisetae</name>
    <dbReference type="NCBI Taxonomy" id="1213189"/>
    <lineage>
        <taxon>Eukaryota</taxon>
        <taxon>Fungi</taxon>
        <taxon>Fungi incertae sedis</taxon>
        <taxon>Zoopagomycota</taxon>
        <taxon>Kickxellomycotina</taxon>
        <taxon>Harpellomycetes</taxon>
        <taxon>Harpellales</taxon>
        <taxon>Legeriomycetaceae</taxon>
        <taxon>Zancudomyces</taxon>
    </lineage>
</organism>
<evidence type="ECO:0000313" key="1">
    <source>
        <dbReference type="EMBL" id="OMH79151.1"/>
    </source>
</evidence>
<gene>
    <name evidence="1" type="ORF">AX774_g7437</name>
</gene>
<protein>
    <submittedName>
        <fullName evidence="1">Uncharacterized protein</fullName>
    </submittedName>
</protein>
<evidence type="ECO:0000313" key="2">
    <source>
        <dbReference type="Proteomes" id="UP000188320"/>
    </source>
</evidence>
<proteinExistence type="predicted"/>
<sequence length="228" mass="24981">MPERGDADYFALKTSAIFLNTVLSKSESLETLITQGSGYSFVTLTEKECQQLEVRLQKLVEMLLIQAAGVTVGLVDFVLLCYSKSDYSLTRLLGTNLMETVPAVISLLCNLVNFFASIAESIQSLSQQPDSLAEKDSSEQIGIKCLDLLSLFVDIYNFAIENPRNELLIDMAKNIHQSVGGLNTFFNISSGKNVGGDTDADGGVSRVRFATDINRINMLDVSIVDIFN</sequence>
<dbReference type="Proteomes" id="UP000188320">
    <property type="component" value="Unassembled WGS sequence"/>
</dbReference>
<accession>A0A1R1PDX5</accession>
<reference evidence="2" key="1">
    <citation type="submission" date="2017-01" db="EMBL/GenBank/DDBJ databases">
        <authorList>
            <person name="Wang Y."/>
            <person name="White M."/>
            <person name="Kvist S."/>
            <person name="Moncalvo J.-M."/>
        </authorList>
    </citation>
    <scope>NUCLEOTIDE SEQUENCE [LARGE SCALE GENOMIC DNA]</scope>
    <source>
        <strain evidence="2">COL-18-3</strain>
    </source>
</reference>
<name>A0A1R1PDX5_ZANCU</name>
<comment type="caution">
    <text evidence="1">The sequence shown here is derived from an EMBL/GenBank/DDBJ whole genome shotgun (WGS) entry which is preliminary data.</text>
</comment>
<dbReference type="AlphaFoldDB" id="A0A1R1PDX5"/>
<dbReference type="EMBL" id="LSSK01001651">
    <property type="protein sequence ID" value="OMH79151.1"/>
    <property type="molecule type" value="Genomic_DNA"/>
</dbReference>
<keyword evidence="2" id="KW-1185">Reference proteome</keyword>